<dbReference type="InterPro" id="IPR003439">
    <property type="entry name" value="ABC_transporter-like_ATP-bd"/>
</dbReference>
<keyword evidence="6" id="KW-1133">Transmembrane helix</keyword>
<dbReference type="OrthoDB" id="277885at2759"/>
<keyword evidence="7" id="KW-0472">Membrane</keyword>
<evidence type="ECO:0000256" key="5">
    <source>
        <dbReference type="ARBA" id="ARBA00022840"/>
    </source>
</evidence>
<reference evidence="9 10" key="1">
    <citation type="journal article" date="2015" name="PLoS Pathog.">
        <title>Leptomonas seymouri: Adaptations to the Dixenous Life Cycle Analyzed by Genome Sequencing, Transcriptome Profiling and Co-infection with Leishmania donovani.</title>
        <authorList>
            <person name="Kraeva N."/>
            <person name="Butenko A."/>
            <person name="Hlavacova J."/>
            <person name="Kostygov A."/>
            <person name="Myskova J."/>
            <person name="Grybchuk D."/>
            <person name="Lestinova T."/>
            <person name="Votypka J."/>
            <person name="Volf P."/>
            <person name="Opperdoes F."/>
            <person name="Flegontov P."/>
            <person name="Lukes J."/>
            <person name="Yurchenko V."/>
        </authorList>
    </citation>
    <scope>NUCLEOTIDE SEQUENCE [LARGE SCALE GENOMIC DNA]</scope>
    <source>
        <strain evidence="9 10">ATCC 30220</strain>
    </source>
</reference>
<dbReference type="GO" id="GO:0042626">
    <property type="term" value="F:ATPase-coupled transmembrane transporter activity"/>
    <property type="evidence" value="ECO:0007669"/>
    <property type="project" value="TreeGrafter"/>
</dbReference>
<dbReference type="VEuPathDB" id="TriTrypDB:Lsey_0435_0040"/>
<dbReference type="SUPFAM" id="SSF52540">
    <property type="entry name" value="P-loop containing nucleoside triphosphate hydrolases"/>
    <property type="match status" value="1"/>
</dbReference>
<evidence type="ECO:0000256" key="2">
    <source>
        <dbReference type="ARBA" id="ARBA00022448"/>
    </source>
</evidence>
<evidence type="ECO:0000256" key="6">
    <source>
        <dbReference type="ARBA" id="ARBA00022989"/>
    </source>
</evidence>
<dbReference type="GO" id="GO:0005524">
    <property type="term" value="F:ATP binding"/>
    <property type="evidence" value="ECO:0007669"/>
    <property type="project" value="UniProtKB-KW"/>
</dbReference>
<keyword evidence="2" id="KW-0813">Transport</keyword>
<dbReference type="InterPro" id="IPR039421">
    <property type="entry name" value="Type_1_exporter"/>
</dbReference>
<dbReference type="Proteomes" id="UP000038009">
    <property type="component" value="Unassembled WGS sequence"/>
</dbReference>
<name>A0A0N0P2M4_LEPSE</name>
<dbReference type="FunFam" id="3.40.50.300:FF:000836">
    <property type="entry name" value="ABC transporter B family member 25"/>
    <property type="match status" value="1"/>
</dbReference>
<dbReference type="Gene3D" id="3.40.50.300">
    <property type="entry name" value="P-loop containing nucleotide triphosphate hydrolases"/>
    <property type="match status" value="1"/>
</dbReference>
<dbReference type="SMART" id="SM00382">
    <property type="entry name" value="AAA"/>
    <property type="match status" value="1"/>
</dbReference>
<dbReference type="Pfam" id="PF00005">
    <property type="entry name" value="ABC_tran"/>
    <property type="match status" value="1"/>
</dbReference>
<dbReference type="PROSITE" id="PS50893">
    <property type="entry name" value="ABC_TRANSPORTER_2"/>
    <property type="match status" value="1"/>
</dbReference>
<evidence type="ECO:0000256" key="7">
    <source>
        <dbReference type="ARBA" id="ARBA00023136"/>
    </source>
</evidence>
<comment type="caution">
    <text evidence="9">The sequence shown here is derived from an EMBL/GenBank/DDBJ whole genome shotgun (WGS) entry which is preliminary data.</text>
</comment>
<dbReference type="PROSITE" id="PS00211">
    <property type="entry name" value="ABC_TRANSPORTER_1"/>
    <property type="match status" value="1"/>
</dbReference>
<dbReference type="PANTHER" id="PTHR24221:SF503">
    <property type="entry name" value="MITOCHONDRIAL POTASSIUM CHANNEL ATP-BINDING SUBUNIT"/>
    <property type="match status" value="1"/>
</dbReference>
<dbReference type="AlphaFoldDB" id="A0A0N0P2M4"/>
<keyword evidence="3" id="KW-0812">Transmembrane</keyword>
<keyword evidence="10" id="KW-1185">Reference proteome</keyword>
<sequence length="212" mass="24012">MGQTGCGKSTIIQMLARFYERRSGLITVNGKDLSMLDIEEWRRNISIVLQEPNLFSGTVRENIRYARSDATDEEVEEAARLAHIHHEIIKWPEGYDTEVGYKGRALSGGQKQRVAVARGLLRRPKLLLLDEATSALDNVTEAKVQEGIDTFREKYGVTTVSIAHRLTTIRHSDQIILLDSGHIVEQGSHDELMRLNGEYKTRWELYTSSTVS</sequence>
<feature type="domain" description="ABC transporter" evidence="8">
    <location>
        <begin position="1"/>
        <end position="205"/>
    </location>
</feature>
<dbReference type="GO" id="GO:0016020">
    <property type="term" value="C:membrane"/>
    <property type="evidence" value="ECO:0007669"/>
    <property type="project" value="UniProtKB-SubCell"/>
</dbReference>
<dbReference type="InterPro" id="IPR017871">
    <property type="entry name" value="ABC_transporter-like_CS"/>
</dbReference>
<evidence type="ECO:0000256" key="4">
    <source>
        <dbReference type="ARBA" id="ARBA00022741"/>
    </source>
</evidence>
<dbReference type="InterPro" id="IPR003593">
    <property type="entry name" value="AAA+_ATPase"/>
</dbReference>
<evidence type="ECO:0000313" key="10">
    <source>
        <dbReference type="Proteomes" id="UP000038009"/>
    </source>
</evidence>
<evidence type="ECO:0000256" key="3">
    <source>
        <dbReference type="ARBA" id="ARBA00022692"/>
    </source>
</evidence>
<evidence type="ECO:0000256" key="1">
    <source>
        <dbReference type="ARBA" id="ARBA00004141"/>
    </source>
</evidence>
<dbReference type="InterPro" id="IPR027417">
    <property type="entry name" value="P-loop_NTPase"/>
</dbReference>
<evidence type="ECO:0000259" key="8">
    <source>
        <dbReference type="PROSITE" id="PS50893"/>
    </source>
</evidence>
<keyword evidence="4" id="KW-0547">Nucleotide-binding</keyword>
<proteinExistence type="predicted"/>
<gene>
    <name evidence="9" type="ORF">ABL78_7860</name>
</gene>
<dbReference type="OMA" id="ACDMAEI"/>
<dbReference type="GO" id="GO:0016887">
    <property type="term" value="F:ATP hydrolysis activity"/>
    <property type="evidence" value="ECO:0007669"/>
    <property type="project" value="InterPro"/>
</dbReference>
<protein>
    <submittedName>
        <fullName evidence="9">p-glycoprotein</fullName>
    </submittedName>
</protein>
<dbReference type="GO" id="GO:0005737">
    <property type="term" value="C:cytoplasm"/>
    <property type="evidence" value="ECO:0007669"/>
    <property type="project" value="UniProtKB-ARBA"/>
</dbReference>
<accession>A0A0N0P2M4</accession>
<comment type="subcellular location">
    <subcellularLocation>
        <location evidence="1">Membrane</location>
        <topology evidence="1">Multi-pass membrane protein</topology>
    </subcellularLocation>
</comment>
<evidence type="ECO:0000313" key="9">
    <source>
        <dbReference type="EMBL" id="KPI83119.1"/>
    </source>
</evidence>
<keyword evidence="5" id="KW-0067">ATP-binding</keyword>
<organism evidence="9 10">
    <name type="scientific">Leptomonas seymouri</name>
    <dbReference type="NCBI Taxonomy" id="5684"/>
    <lineage>
        <taxon>Eukaryota</taxon>
        <taxon>Discoba</taxon>
        <taxon>Euglenozoa</taxon>
        <taxon>Kinetoplastea</taxon>
        <taxon>Metakinetoplastina</taxon>
        <taxon>Trypanosomatida</taxon>
        <taxon>Trypanosomatidae</taxon>
        <taxon>Leishmaniinae</taxon>
        <taxon>Leptomonas</taxon>
    </lineage>
</organism>
<dbReference type="PANTHER" id="PTHR24221">
    <property type="entry name" value="ATP-BINDING CASSETTE SUB-FAMILY B"/>
    <property type="match status" value="1"/>
</dbReference>
<dbReference type="EMBL" id="LJSK01000435">
    <property type="protein sequence ID" value="KPI83119.1"/>
    <property type="molecule type" value="Genomic_DNA"/>
</dbReference>